<gene>
    <name evidence="1" type="ORF">Cgig2_007114</name>
</gene>
<dbReference type="OrthoDB" id="10648499at2759"/>
<accession>A0A9Q1JYF2</accession>
<protein>
    <submittedName>
        <fullName evidence="1">Uncharacterized protein</fullName>
    </submittedName>
</protein>
<dbReference type="SUPFAM" id="SSF56219">
    <property type="entry name" value="DNase I-like"/>
    <property type="match status" value="1"/>
</dbReference>
<evidence type="ECO:0000313" key="1">
    <source>
        <dbReference type="EMBL" id="KAJ8433150.1"/>
    </source>
</evidence>
<name>A0A9Q1JYF2_9CARY</name>
<comment type="caution">
    <text evidence="1">The sequence shown here is derived from an EMBL/GenBank/DDBJ whole genome shotgun (WGS) entry which is preliminary data.</text>
</comment>
<dbReference type="PANTHER" id="PTHR35218:SF9">
    <property type="entry name" value="ENDONUCLEASE_EXONUCLEASE_PHOSPHATASE DOMAIN-CONTAINING PROTEIN"/>
    <property type="match status" value="1"/>
</dbReference>
<proteinExistence type="predicted"/>
<evidence type="ECO:0000313" key="2">
    <source>
        <dbReference type="Proteomes" id="UP001153076"/>
    </source>
</evidence>
<dbReference type="PANTHER" id="PTHR35218">
    <property type="entry name" value="RNASE H DOMAIN-CONTAINING PROTEIN"/>
    <property type="match status" value="1"/>
</dbReference>
<dbReference type="EMBL" id="JAKOGI010000557">
    <property type="protein sequence ID" value="KAJ8433150.1"/>
    <property type="molecule type" value="Genomic_DNA"/>
</dbReference>
<dbReference type="Proteomes" id="UP001153076">
    <property type="component" value="Unassembled WGS sequence"/>
</dbReference>
<dbReference type="InterPro" id="IPR036691">
    <property type="entry name" value="Endo/exonu/phosph_ase_sf"/>
</dbReference>
<keyword evidence="2" id="KW-1185">Reference proteome</keyword>
<reference evidence="1" key="1">
    <citation type="submission" date="2022-04" db="EMBL/GenBank/DDBJ databases">
        <title>Carnegiea gigantea Genome sequencing and assembly v2.</title>
        <authorList>
            <person name="Copetti D."/>
            <person name="Sanderson M.J."/>
            <person name="Burquez A."/>
            <person name="Wojciechowski M.F."/>
        </authorList>
    </citation>
    <scope>NUCLEOTIDE SEQUENCE</scope>
    <source>
        <strain evidence="1">SGP5-SGP5p</strain>
        <tissue evidence="1">Aerial part</tissue>
    </source>
</reference>
<sequence>MVEEHHIVKVFDIDPTPAPSYTPLSTYVTSPHVTDVRYGGWTDNAYMFVLPRGHAMAKFDINYTTLEELDGVLYDIHTVMSTSHEGLPEGVPRVTSEDVRVVVWNCRGTARAPFRPNLFTLMSMTSSLVVVLTDTHAAGRNARRLLNKANDTEYFYSEPLGFVGGVSVIWDSSKVAMARLTGENDFVSFCLKIPPHNVLPGNFVAIRMVKWWQ</sequence>
<dbReference type="AlphaFoldDB" id="A0A9Q1JYF2"/>
<organism evidence="1 2">
    <name type="scientific">Carnegiea gigantea</name>
    <dbReference type="NCBI Taxonomy" id="171969"/>
    <lineage>
        <taxon>Eukaryota</taxon>
        <taxon>Viridiplantae</taxon>
        <taxon>Streptophyta</taxon>
        <taxon>Embryophyta</taxon>
        <taxon>Tracheophyta</taxon>
        <taxon>Spermatophyta</taxon>
        <taxon>Magnoliopsida</taxon>
        <taxon>eudicotyledons</taxon>
        <taxon>Gunneridae</taxon>
        <taxon>Pentapetalae</taxon>
        <taxon>Caryophyllales</taxon>
        <taxon>Cactineae</taxon>
        <taxon>Cactaceae</taxon>
        <taxon>Cactoideae</taxon>
        <taxon>Echinocereeae</taxon>
        <taxon>Carnegiea</taxon>
    </lineage>
</organism>